<keyword evidence="5" id="KW-0406">Ion transport</keyword>
<dbReference type="InterPro" id="IPR036737">
    <property type="entry name" value="OmpA-like_sf"/>
</dbReference>
<dbReference type="Proteomes" id="UP000294498">
    <property type="component" value="Unassembled WGS sequence"/>
</dbReference>
<dbReference type="Gene3D" id="2.40.160.20">
    <property type="match status" value="1"/>
</dbReference>
<dbReference type="GO" id="GO:0009279">
    <property type="term" value="C:cell outer membrane"/>
    <property type="evidence" value="ECO:0007669"/>
    <property type="project" value="UniProtKB-SubCell"/>
</dbReference>
<evidence type="ECO:0000256" key="3">
    <source>
        <dbReference type="ARBA" id="ARBA00022452"/>
    </source>
</evidence>
<accession>A0A4R8DU56</accession>
<evidence type="ECO:0000256" key="2">
    <source>
        <dbReference type="ARBA" id="ARBA00022448"/>
    </source>
</evidence>
<dbReference type="InterPro" id="IPR006664">
    <property type="entry name" value="OMP_bac"/>
</dbReference>
<evidence type="ECO:0000256" key="4">
    <source>
        <dbReference type="ARBA" id="ARBA00022692"/>
    </source>
</evidence>
<feature type="coiled-coil region" evidence="10">
    <location>
        <begin position="264"/>
        <end position="309"/>
    </location>
</feature>
<dbReference type="InterPro" id="IPR028974">
    <property type="entry name" value="TSP_type-3_rpt"/>
</dbReference>
<keyword evidence="12" id="KW-0732">Signal</keyword>
<dbReference type="GO" id="GO:0006811">
    <property type="term" value="P:monoatomic ion transport"/>
    <property type="evidence" value="ECO:0007669"/>
    <property type="project" value="UniProtKB-KW"/>
</dbReference>
<comment type="subcellular location">
    <subcellularLocation>
        <location evidence="1">Cell outer membrane</location>
        <topology evidence="1">Multi-pass membrane protein</topology>
    </subcellularLocation>
</comment>
<dbReference type="InterPro" id="IPR011250">
    <property type="entry name" value="OMP/PagP_B-barrel"/>
</dbReference>
<keyword evidence="2" id="KW-0813">Transport</keyword>
<evidence type="ECO:0000256" key="11">
    <source>
        <dbReference type="SAM" id="MobiDB-lite"/>
    </source>
</evidence>
<feature type="chain" id="PRO_5020233891" evidence="12">
    <location>
        <begin position="33"/>
        <end position="466"/>
    </location>
</feature>
<comment type="caution">
    <text evidence="14">The sequence shown here is derived from an EMBL/GenBank/DDBJ whole genome shotgun (WGS) entry which is preliminary data.</text>
</comment>
<evidence type="ECO:0000256" key="8">
    <source>
        <dbReference type="ARBA" id="ARBA00023237"/>
    </source>
</evidence>
<feature type="region of interest" description="Disordered" evidence="11">
    <location>
        <begin position="435"/>
        <end position="457"/>
    </location>
</feature>
<sequence length="466" mass="51057">MKTHGYCKLTVALTVMPALFVALALRGQPLLAQDTTTHFVKPLTGASGFRTWSIGLTGGALAPVAGIGGTNDYTQWMATLGYGAYIKYQVTHGLGFQLDYLGGTLQGNNSKVQSDGTYRVGPYSSFKTDLHWTGTLSAVYSFTNINWLWRRNILIPYVSLGAGMAGYAPTMTASSGETVAYKPGSEIHEFVVPVGAGCKFNVAPGINIDLGYKMYFLDADNLDGTERIPGHKDRFSYGYAGLEFALGPRSKPQLAADNPVYDLHRQMRQENEELRSRLMDETQAALDANKAKLAQVTALQEQIDKMKSDADGDGVSDYFDKCPNTPPGVKVDGSGCPLDTTPRVQTFQITEEDRRIVREAIQNLEFDFAKASIRPTSYPSLDRVAEILVNKHFSLKLAGHTDNVGSPSRNMRLSKDRAESVKAYLVSRGANPSRIEATGYGQTQPIASNRTADGRQKNRRVEFTLY</sequence>
<evidence type="ECO:0000256" key="12">
    <source>
        <dbReference type="SAM" id="SignalP"/>
    </source>
</evidence>
<evidence type="ECO:0000256" key="9">
    <source>
        <dbReference type="PROSITE-ProRule" id="PRU00473"/>
    </source>
</evidence>
<feature type="compositionally biased region" description="Polar residues" evidence="11">
    <location>
        <begin position="440"/>
        <end position="451"/>
    </location>
</feature>
<dbReference type="GO" id="GO:0046930">
    <property type="term" value="C:pore complex"/>
    <property type="evidence" value="ECO:0007669"/>
    <property type="project" value="UniProtKB-KW"/>
</dbReference>
<dbReference type="GO" id="GO:0015288">
    <property type="term" value="F:porin activity"/>
    <property type="evidence" value="ECO:0007669"/>
    <property type="project" value="UniProtKB-KW"/>
</dbReference>
<evidence type="ECO:0000256" key="5">
    <source>
        <dbReference type="ARBA" id="ARBA00023065"/>
    </source>
</evidence>
<dbReference type="PROSITE" id="PS51123">
    <property type="entry name" value="OMPA_2"/>
    <property type="match status" value="1"/>
</dbReference>
<evidence type="ECO:0000313" key="15">
    <source>
        <dbReference type="Proteomes" id="UP000294498"/>
    </source>
</evidence>
<dbReference type="SUPFAM" id="SSF103647">
    <property type="entry name" value="TSP type-3 repeat"/>
    <property type="match status" value="1"/>
</dbReference>
<keyword evidence="3" id="KW-1134">Transmembrane beta strand</keyword>
<dbReference type="PANTHER" id="PTHR30329">
    <property type="entry name" value="STATOR ELEMENT OF FLAGELLAR MOTOR COMPLEX"/>
    <property type="match status" value="1"/>
</dbReference>
<dbReference type="OrthoDB" id="1522982at2"/>
<keyword evidence="7 9" id="KW-0472">Membrane</keyword>
<dbReference type="SUPFAM" id="SSF103088">
    <property type="entry name" value="OmpA-like"/>
    <property type="match status" value="1"/>
</dbReference>
<keyword evidence="6" id="KW-0626">Porin</keyword>
<evidence type="ECO:0000313" key="14">
    <source>
        <dbReference type="EMBL" id="TDX01884.1"/>
    </source>
</evidence>
<dbReference type="GO" id="GO:0005509">
    <property type="term" value="F:calcium ion binding"/>
    <property type="evidence" value="ECO:0007669"/>
    <property type="project" value="InterPro"/>
</dbReference>
<evidence type="ECO:0000256" key="6">
    <source>
        <dbReference type="ARBA" id="ARBA00023114"/>
    </source>
</evidence>
<dbReference type="EMBL" id="SODV01000001">
    <property type="protein sequence ID" value="TDX01884.1"/>
    <property type="molecule type" value="Genomic_DNA"/>
</dbReference>
<organism evidence="14 15">
    <name type="scientific">Dinghuibacter silviterrae</name>
    <dbReference type="NCBI Taxonomy" id="1539049"/>
    <lineage>
        <taxon>Bacteria</taxon>
        <taxon>Pseudomonadati</taxon>
        <taxon>Bacteroidota</taxon>
        <taxon>Chitinophagia</taxon>
        <taxon>Chitinophagales</taxon>
        <taxon>Chitinophagaceae</taxon>
        <taxon>Dinghuibacter</taxon>
    </lineage>
</organism>
<dbReference type="PRINTS" id="PR01021">
    <property type="entry name" value="OMPADOMAIN"/>
</dbReference>
<gene>
    <name evidence="14" type="ORF">EDB95_2928</name>
</gene>
<proteinExistence type="predicted"/>
<dbReference type="PANTHER" id="PTHR30329:SF21">
    <property type="entry name" value="LIPOPROTEIN YIAD-RELATED"/>
    <property type="match status" value="1"/>
</dbReference>
<name>A0A4R8DU56_9BACT</name>
<dbReference type="AlphaFoldDB" id="A0A4R8DU56"/>
<dbReference type="CDD" id="cd07185">
    <property type="entry name" value="OmpA_C-like"/>
    <property type="match status" value="1"/>
</dbReference>
<dbReference type="Pfam" id="PF00691">
    <property type="entry name" value="OmpA"/>
    <property type="match status" value="1"/>
</dbReference>
<dbReference type="InterPro" id="IPR006665">
    <property type="entry name" value="OmpA-like"/>
</dbReference>
<keyword evidence="10" id="KW-0175">Coiled coil</keyword>
<reference evidence="14 15" key="1">
    <citation type="submission" date="2019-03" db="EMBL/GenBank/DDBJ databases">
        <title>Genomic Encyclopedia of Type Strains, Phase IV (KMG-IV): sequencing the most valuable type-strain genomes for metagenomic binning, comparative biology and taxonomic classification.</title>
        <authorList>
            <person name="Goeker M."/>
        </authorList>
    </citation>
    <scope>NUCLEOTIDE SEQUENCE [LARGE SCALE GENOMIC DNA]</scope>
    <source>
        <strain evidence="14 15">DSM 100059</strain>
    </source>
</reference>
<keyword evidence="8" id="KW-0998">Cell outer membrane</keyword>
<feature type="domain" description="OmpA-like" evidence="13">
    <location>
        <begin position="353"/>
        <end position="466"/>
    </location>
</feature>
<keyword evidence="15" id="KW-1185">Reference proteome</keyword>
<dbReference type="SUPFAM" id="SSF56925">
    <property type="entry name" value="OMPA-like"/>
    <property type="match status" value="1"/>
</dbReference>
<dbReference type="RefSeq" id="WP_133994521.1">
    <property type="nucleotide sequence ID" value="NZ_SODV01000001.1"/>
</dbReference>
<keyword evidence="4" id="KW-0812">Transmembrane</keyword>
<evidence type="ECO:0000256" key="7">
    <source>
        <dbReference type="ARBA" id="ARBA00023136"/>
    </source>
</evidence>
<evidence type="ECO:0000259" key="13">
    <source>
        <dbReference type="PROSITE" id="PS51123"/>
    </source>
</evidence>
<evidence type="ECO:0000256" key="1">
    <source>
        <dbReference type="ARBA" id="ARBA00004571"/>
    </source>
</evidence>
<evidence type="ECO:0000256" key="10">
    <source>
        <dbReference type="SAM" id="Coils"/>
    </source>
</evidence>
<dbReference type="Gene3D" id="3.30.1330.60">
    <property type="entry name" value="OmpA-like domain"/>
    <property type="match status" value="1"/>
</dbReference>
<protein>
    <submittedName>
        <fullName evidence="14">OOP family OmpA-OmpF porin</fullName>
    </submittedName>
</protein>
<dbReference type="InterPro" id="IPR050330">
    <property type="entry name" value="Bact_OuterMem_StrucFunc"/>
</dbReference>
<feature type="signal peptide" evidence="12">
    <location>
        <begin position="1"/>
        <end position="32"/>
    </location>
</feature>